<comment type="caution">
    <text evidence="2">The sequence shown here is derived from an EMBL/GenBank/DDBJ whole genome shotgun (WGS) entry which is preliminary data.</text>
</comment>
<dbReference type="PANTHER" id="PTHR43686">
    <property type="entry name" value="SULFURTRANSFERASE-RELATED"/>
    <property type="match status" value="1"/>
</dbReference>
<name>A0A976IID6_BRELC</name>
<dbReference type="SUPFAM" id="SSF53383">
    <property type="entry name" value="PLP-dependent transferases"/>
    <property type="match status" value="1"/>
</dbReference>
<dbReference type="PANTHER" id="PTHR43686:SF1">
    <property type="entry name" value="AMINOTRAN_5 DOMAIN-CONTAINING PROTEIN"/>
    <property type="match status" value="1"/>
</dbReference>
<dbReference type="Gene3D" id="3.90.1150.10">
    <property type="entry name" value="Aspartate Aminotransferase, domain 1"/>
    <property type="match status" value="1"/>
</dbReference>
<dbReference type="Proteomes" id="UP000294530">
    <property type="component" value="Unassembled WGS sequence"/>
</dbReference>
<dbReference type="InterPro" id="IPR015421">
    <property type="entry name" value="PyrdxlP-dep_Trfase_major"/>
</dbReference>
<dbReference type="InterPro" id="IPR000192">
    <property type="entry name" value="Aminotrans_V_dom"/>
</dbReference>
<organism evidence="2 3">
    <name type="scientific">Bremia lactucae</name>
    <name type="common">Lettuce downy mildew</name>
    <dbReference type="NCBI Taxonomy" id="4779"/>
    <lineage>
        <taxon>Eukaryota</taxon>
        <taxon>Sar</taxon>
        <taxon>Stramenopiles</taxon>
        <taxon>Oomycota</taxon>
        <taxon>Peronosporomycetes</taxon>
        <taxon>Peronosporales</taxon>
        <taxon>Peronosporaceae</taxon>
        <taxon>Bremia</taxon>
    </lineage>
</organism>
<dbReference type="KEGG" id="blac:94346926"/>
<proteinExistence type="predicted"/>
<dbReference type="GeneID" id="94346926"/>
<dbReference type="InterPro" id="IPR015424">
    <property type="entry name" value="PyrdxlP-dep_Trfase"/>
</dbReference>
<dbReference type="RefSeq" id="XP_067821873.1">
    <property type="nucleotide sequence ID" value="XM_067961255.1"/>
</dbReference>
<evidence type="ECO:0000313" key="3">
    <source>
        <dbReference type="Proteomes" id="UP000294530"/>
    </source>
</evidence>
<accession>A0A976IID6</accession>
<dbReference type="OrthoDB" id="420046at2759"/>
<reference evidence="2 3" key="1">
    <citation type="journal article" date="2021" name="Genome Biol.">
        <title>AFLAP: assembly-free linkage analysis pipeline using k-mers from genome sequencing data.</title>
        <authorList>
            <person name="Fletcher K."/>
            <person name="Zhang L."/>
            <person name="Gil J."/>
            <person name="Han R."/>
            <person name="Cavanaugh K."/>
            <person name="Michelmore R."/>
        </authorList>
    </citation>
    <scope>NUCLEOTIDE SEQUENCE [LARGE SCALE GENOMIC DNA]</scope>
    <source>
        <strain evidence="2 3">SF5</strain>
    </source>
</reference>
<dbReference type="EMBL" id="SHOA02000019">
    <property type="protein sequence ID" value="TDH72374.1"/>
    <property type="molecule type" value="Genomic_DNA"/>
</dbReference>
<protein>
    <recommendedName>
        <fullName evidence="1">Aminotransferase class V domain-containing protein</fullName>
    </recommendedName>
</protein>
<evidence type="ECO:0000259" key="1">
    <source>
        <dbReference type="Pfam" id="PF00266"/>
    </source>
</evidence>
<dbReference type="Pfam" id="PF00266">
    <property type="entry name" value="Aminotran_5"/>
    <property type="match status" value="1"/>
</dbReference>
<gene>
    <name evidence="2" type="ORF">CCR75_003158</name>
</gene>
<feature type="domain" description="Aminotransferase class V" evidence="1">
    <location>
        <begin position="89"/>
        <end position="482"/>
    </location>
</feature>
<dbReference type="InterPro" id="IPR015422">
    <property type="entry name" value="PyrdxlP-dep_Trfase_small"/>
</dbReference>
<sequence length="640" mass="72052">MPFTNDEFEKVIKPKSHRLRVTSDATTSDGNSNCMHDTAACKNCDQLLRVITDNIIGRNEPLTSPFGVKAQCYANYTTSGKALKNIENFMRDMVMPTYGNTHTTTSVTGIQTTAFREDARQIIAKAVNASEAKDLVLFTGHGCTSAIQKLILILGINSFKRTRRTCKRPVIFTGPFAHHTNLSRWRENLAADIVEIPEASNGGLDMKELEHQLKAHSNRKLRIGTFAAAANFSGMLLDVDQISRILHQHGALACWDYDTCAPYVKIDMNPSDPLAFKDAILVSGHNFIGGQGSSGVLIVKKNLLNNEVPTMPGGGTVLFVTEKHQQYATTTEREEGGTPDILGNIRLGMAFALKQSVGTEKIVASERRHIHYVREFVSRNPHIVLLGHDDENMKYLPIFSMMFRCDDRFLHHNFVCALLNDLFGIQAHSGCQYADPYAARLLGIDKEQWIALENAMEENQIIKPGVVRISFPYFSNDAEIDYILDAVCFVADHGWKLLPQYIFDIHSSAWRHISCAKKNHPMKSLLSELKSFSEDKSSFGQPVIRCIASHRRENLEQAARQAEACIKKAALLESLRNNQILPLRYEWLRWFVYPHEVVESYKNNGEKMALTDKIIGLCQPRLHTKVVVAPIGMVRWPLRR</sequence>
<dbReference type="AlphaFoldDB" id="A0A976IID6"/>
<evidence type="ECO:0000313" key="2">
    <source>
        <dbReference type="EMBL" id="TDH72374.1"/>
    </source>
</evidence>
<dbReference type="Gene3D" id="3.40.640.10">
    <property type="entry name" value="Type I PLP-dependent aspartate aminotransferase-like (Major domain)"/>
    <property type="match status" value="1"/>
</dbReference>
<keyword evidence="3" id="KW-1185">Reference proteome</keyword>